<gene>
    <name evidence="6" type="ORF">BK007_08275</name>
</gene>
<evidence type="ECO:0000256" key="2">
    <source>
        <dbReference type="ARBA" id="ARBA00022723"/>
    </source>
</evidence>
<evidence type="ECO:0000256" key="1">
    <source>
        <dbReference type="ARBA" id="ARBA00022691"/>
    </source>
</evidence>
<evidence type="ECO:0000256" key="4">
    <source>
        <dbReference type="ARBA" id="ARBA00023014"/>
    </source>
</evidence>
<dbReference type="PANTHER" id="PTHR42731">
    <property type="entry name" value="SLL1084 PROTEIN"/>
    <property type="match status" value="1"/>
</dbReference>
<dbReference type="Pfam" id="PF04055">
    <property type="entry name" value="Radical_SAM"/>
    <property type="match status" value="1"/>
</dbReference>
<dbReference type="AlphaFoldDB" id="A0A2H4VD29"/>
<dbReference type="Gene3D" id="3.20.20.70">
    <property type="entry name" value="Aldolase class I"/>
    <property type="match status" value="1"/>
</dbReference>
<dbReference type="InterPro" id="IPR006638">
    <property type="entry name" value="Elp3/MiaA/NifB-like_rSAM"/>
</dbReference>
<dbReference type="CDD" id="cd02065">
    <property type="entry name" value="B12-binding_like"/>
    <property type="match status" value="1"/>
</dbReference>
<dbReference type="InterPro" id="IPR013785">
    <property type="entry name" value="Aldolase_TIM"/>
</dbReference>
<name>A0A2H4VD29_9EURY</name>
<dbReference type="GO" id="GO:0046872">
    <property type="term" value="F:metal ion binding"/>
    <property type="evidence" value="ECO:0007669"/>
    <property type="project" value="UniProtKB-KW"/>
</dbReference>
<dbReference type="Proteomes" id="UP000232806">
    <property type="component" value="Chromosome"/>
</dbReference>
<dbReference type="Pfam" id="PF19864">
    <property type="entry name" value="Radical_SAM_N2"/>
    <property type="match status" value="1"/>
</dbReference>
<protein>
    <submittedName>
        <fullName evidence="6">Radical SAM protein</fullName>
    </submittedName>
</protein>
<feature type="domain" description="Radical SAM core" evidence="5">
    <location>
        <begin position="202"/>
        <end position="424"/>
    </location>
</feature>
<dbReference type="InterPro" id="IPR007197">
    <property type="entry name" value="rSAM"/>
</dbReference>
<sequence length="516" mass="58621">MLMEHNVVVKDPLKVGLRFASCYPNLYRSAMSSLGFHIIYDFLNHQEDVYCERVVYPYGKSLETGSPLKDSDVVGFSLQYEQDYPHVLEMLREGGLNIHKEDRSPEDPLIIAGGPCASSNPLPMTNFIDLFLVGDGEVILPDFLDKLSELDNPRKEMDAFLDVEGVFIPGNKVKLVQVEDMQDAWRPIKQVHPETDNSELIPAFGRSFLLEVSRGCARGCRFCMAGCIYRPRREVDFKTLIQTAEAGREATGLNKIALIGGAVSDYSQIEELCRQLLQRDFQVTTPSLRIESISRDLLESLKESGLRTITIAPESTWRLRKVVNKPITDDDIRSTMATAFDMNFNVKLYFLVGLPTETDGDLEDLADLIKDLEVMAPHRDSLRISVNPFIPKPHTPFQWTEFNLKDIKSRVKYLKKHTKNRHFKVENPNKSLAQYVLSVGDTNLSSIIEDSSHRNVPLGEWKKLTPHWNLGDVLPWKDIDVNIDDEFLIDEFNKALNGDLTPWCETFGCYHCGACD</sequence>
<dbReference type="SUPFAM" id="SSF102114">
    <property type="entry name" value="Radical SAM enzymes"/>
    <property type="match status" value="1"/>
</dbReference>
<evidence type="ECO:0000259" key="5">
    <source>
        <dbReference type="PROSITE" id="PS51918"/>
    </source>
</evidence>
<reference evidence="6 7" key="1">
    <citation type="submission" date="2016-10" db="EMBL/GenBank/DDBJ databases">
        <title>Comparative genomics between deep and shallow subseafloor isolates.</title>
        <authorList>
            <person name="Ishii S."/>
            <person name="Miller J.R."/>
            <person name="Sutton G."/>
            <person name="Suzuki S."/>
            <person name="Methe B."/>
            <person name="Inagaki F."/>
            <person name="Imachi H."/>
        </authorList>
    </citation>
    <scope>NUCLEOTIDE SEQUENCE [LARGE SCALE GENOMIC DNA]</scope>
    <source>
        <strain evidence="6 7">MO-MB1</strain>
    </source>
</reference>
<dbReference type="OrthoDB" id="2305at2157"/>
<organism evidence="6 7">
    <name type="scientific">Methanobacterium subterraneum</name>
    <dbReference type="NCBI Taxonomy" id="59277"/>
    <lineage>
        <taxon>Archaea</taxon>
        <taxon>Methanobacteriati</taxon>
        <taxon>Methanobacteriota</taxon>
        <taxon>Methanomada group</taxon>
        <taxon>Methanobacteria</taxon>
        <taxon>Methanobacteriales</taxon>
        <taxon>Methanobacteriaceae</taxon>
        <taxon>Methanobacterium</taxon>
    </lineage>
</organism>
<evidence type="ECO:0000313" key="6">
    <source>
        <dbReference type="EMBL" id="AUB55996.1"/>
    </source>
</evidence>
<keyword evidence="1" id="KW-0949">S-adenosyl-L-methionine</keyword>
<dbReference type="Gene3D" id="3.40.50.280">
    <property type="entry name" value="Cobalamin-binding domain"/>
    <property type="match status" value="1"/>
</dbReference>
<keyword evidence="4" id="KW-0411">Iron-sulfur</keyword>
<dbReference type="PROSITE" id="PS51918">
    <property type="entry name" value="RADICAL_SAM"/>
    <property type="match status" value="1"/>
</dbReference>
<dbReference type="SMART" id="SM00729">
    <property type="entry name" value="Elp3"/>
    <property type="match status" value="1"/>
</dbReference>
<keyword evidence="3" id="KW-0408">Iron</keyword>
<dbReference type="InterPro" id="IPR045784">
    <property type="entry name" value="Radical_SAM_N2"/>
</dbReference>
<dbReference type="SFLD" id="SFLDS00029">
    <property type="entry name" value="Radical_SAM"/>
    <property type="match status" value="1"/>
</dbReference>
<dbReference type="GO" id="GO:0003824">
    <property type="term" value="F:catalytic activity"/>
    <property type="evidence" value="ECO:0007669"/>
    <property type="project" value="InterPro"/>
</dbReference>
<dbReference type="SFLD" id="SFLDG01082">
    <property type="entry name" value="B12-binding_domain_containing"/>
    <property type="match status" value="1"/>
</dbReference>
<proteinExistence type="predicted"/>
<evidence type="ECO:0000313" key="7">
    <source>
        <dbReference type="Proteomes" id="UP000232806"/>
    </source>
</evidence>
<dbReference type="GO" id="GO:0051536">
    <property type="term" value="F:iron-sulfur cluster binding"/>
    <property type="evidence" value="ECO:0007669"/>
    <property type="project" value="UniProtKB-KW"/>
</dbReference>
<dbReference type="InterPro" id="IPR058240">
    <property type="entry name" value="rSAM_sf"/>
</dbReference>
<dbReference type="PANTHER" id="PTHR42731:SF1">
    <property type="entry name" value="RADICAL SAM DOMAIN PROTEIN"/>
    <property type="match status" value="1"/>
</dbReference>
<evidence type="ECO:0000256" key="3">
    <source>
        <dbReference type="ARBA" id="ARBA00023004"/>
    </source>
</evidence>
<accession>A0A2H4VD29</accession>
<dbReference type="EMBL" id="CP017766">
    <property type="protein sequence ID" value="AUB55996.1"/>
    <property type="molecule type" value="Genomic_DNA"/>
</dbReference>
<keyword evidence="2" id="KW-0479">Metal-binding</keyword>
<dbReference type="CDD" id="cd01335">
    <property type="entry name" value="Radical_SAM"/>
    <property type="match status" value="1"/>
</dbReference>
<dbReference type="RefSeq" id="WP_100905971.1">
    <property type="nucleotide sequence ID" value="NZ_CP017766.1"/>
</dbReference>
<dbReference type="GeneID" id="35121586"/>